<evidence type="ECO:0000313" key="3">
    <source>
        <dbReference type="EMBL" id="NKE19264.1"/>
    </source>
</evidence>
<gene>
    <name evidence="3" type="ORF">GWK15_20085</name>
    <name evidence="2" type="ORF">GXW75_22865</name>
</gene>
<organism evidence="2 5">
    <name type="scientific">Neoroseomonas oryzicola</name>
    <dbReference type="NCBI Taxonomy" id="535904"/>
    <lineage>
        <taxon>Bacteria</taxon>
        <taxon>Pseudomonadati</taxon>
        <taxon>Pseudomonadota</taxon>
        <taxon>Alphaproteobacteria</taxon>
        <taxon>Acetobacterales</taxon>
        <taxon>Acetobacteraceae</taxon>
        <taxon>Neoroseomonas</taxon>
    </lineage>
</organism>
<comment type="caution">
    <text evidence="2">The sequence shown here is derived from an EMBL/GenBank/DDBJ whole genome shotgun (WGS) entry which is preliminary data.</text>
</comment>
<dbReference type="EMBL" id="JAAVUP010000008">
    <property type="protein sequence ID" value="NKE19264.1"/>
    <property type="molecule type" value="Genomic_DNA"/>
</dbReference>
<evidence type="ECO:0000256" key="1">
    <source>
        <dbReference type="SAM" id="SignalP"/>
    </source>
</evidence>
<keyword evidence="4" id="KW-1185">Reference proteome</keyword>
<feature type="signal peptide" evidence="1">
    <location>
        <begin position="1"/>
        <end position="22"/>
    </location>
</feature>
<protein>
    <recommendedName>
        <fullName evidence="6">META domain-containing protein</fullName>
    </recommendedName>
</protein>
<dbReference type="Proteomes" id="UP000746741">
    <property type="component" value="Unassembled WGS sequence"/>
</dbReference>
<name>A0A9X9WP54_9PROT</name>
<dbReference type="Proteomes" id="UP001138708">
    <property type="component" value="Unassembled WGS sequence"/>
</dbReference>
<accession>A0A9X9WP54</accession>
<evidence type="ECO:0008006" key="6">
    <source>
        <dbReference type="Google" id="ProtNLM"/>
    </source>
</evidence>
<reference evidence="2" key="3">
    <citation type="journal article" date="2021" name="Syst. Appl. Microbiol.">
        <title>Roseomonas hellenica sp. nov., isolated from roots of wild-growing Alkanna tinctoria.</title>
        <authorList>
            <person name="Rat A."/>
            <person name="Naranjo H.D."/>
            <person name="Lebbe L."/>
            <person name="Cnockaert M."/>
            <person name="Krigas N."/>
            <person name="Grigoriadou K."/>
            <person name="Maloupa E."/>
            <person name="Willems A."/>
        </authorList>
    </citation>
    <scope>NUCLEOTIDE SEQUENCE</scope>
    <source>
        <strain evidence="2">LMG 31161</strain>
    </source>
</reference>
<reference evidence="2" key="1">
    <citation type="submission" date="2020-01" db="EMBL/GenBank/DDBJ databases">
        <authorList>
            <person name="Rat A."/>
        </authorList>
    </citation>
    <scope>NUCLEOTIDE SEQUENCE</scope>
    <source>
        <strain evidence="2">LMG 31161</strain>
    </source>
</reference>
<evidence type="ECO:0000313" key="2">
    <source>
        <dbReference type="EMBL" id="MBR0662114.1"/>
    </source>
</evidence>
<evidence type="ECO:0000313" key="5">
    <source>
        <dbReference type="Proteomes" id="UP001138708"/>
    </source>
</evidence>
<keyword evidence="1" id="KW-0732">Signal</keyword>
<proteinExistence type="predicted"/>
<dbReference type="EMBL" id="JAAEDK010000080">
    <property type="protein sequence ID" value="MBR0662114.1"/>
    <property type="molecule type" value="Genomic_DNA"/>
</dbReference>
<feature type="chain" id="PRO_5041001040" description="META domain-containing protein" evidence="1">
    <location>
        <begin position="23"/>
        <end position="129"/>
    </location>
</feature>
<sequence>MTRRCVAVLVLLLLAAPVAAVANPLAGTWRMAADGQTVEIELTPDGRFARRDIGPDGRAMTVTGHWSLAGQAPWLRLVIEDWAPRRACGLTGCAEIRMLPGETYRYALQGRDTLVLEDTGGRLALRRAG</sequence>
<dbReference type="AlphaFoldDB" id="A0A9X9WP54"/>
<reference evidence="3 4" key="2">
    <citation type="submission" date="2020-02" db="EMBL/GenBank/DDBJ databases">
        <authorList>
            <person name="Sun Q."/>
            <person name="Inoue M."/>
        </authorList>
    </citation>
    <scope>NUCLEOTIDE SEQUENCE [LARGE SCALE GENOMIC DNA]</scope>
    <source>
        <strain evidence="3 4">KCTC 22478</strain>
    </source>
</reference>
<dbReference type="RefSeq" id="WP_168043167.1">
    <property type="nucleotide sequence ID" value="NZ_JAAEDK010000080.1"/>
</dbReference>
<evidence type="ECO:0000313" key="4">
    <source>
        <dbReference type="Proteomes" id="UP000746741"/>
    </source>
</evidence>